<evidence type="ECO:0000313" key="2">
    <source>
        <dbReference type="Proteomes" id="UP000076078"/>
    </source>
</evidence>
<dbReference type="Proteomes" id="UP000076078">
    <property type="component" value="Unassembled WGS sequence"/>
</dbReference>
<reference evidence="1 2" key="1">
    <citation type="submission" date="2015-12" db="EMBL/GenBank/DDBJ databases">
        <title>Dictyostelia acquired genes for synthesis and detection of signals that induce cell-type specialization by lateral gene transfer from prokaryotes.</title>
        <authorList>
            <person name="Gloeckner G."/>
            <person name="Schaap P."/>
        </authorList>
    </citation>
    <scope>NUCLEOTIDE SEQUENCE [LARGE SCALE GENOMIC DNA]</scope>
    <source>
        <strain evidence="1 2">TK</strain>
    </source>
</reference>
<organism evidence="1 2">
    <name type="scientific">Tieghemostelium lacteum</name>
    <name type="common">Slime mold</name>
    <name type="synonym">Dictyostelium lacteum</name>
    <dbReference type="NCBI Taxonomy" id="361077"/>
    <lineage>
        <taxon>Eukaryota</taxon>
        <taxon>Amoebozoa</taxon>
        <taxon>Evosea</taxon>
        <taxon>Eumycetozoa</taxon>
        <taxon>Dictyostelia</taxon>
        <taxon>Dictyosteliales</taxon>
        <taxon>Raperosteliaceae</taxon>
        <taxon>Tieghemostelium</taxon>
    </lineage>
</organism>
<protein>
    <submittedName>
        <fullName evidence="1">Uncharacterized protein</fullName>
    </submittedName>
</protein>
<dbReference type="EMBL" id="LODT01000011">
    <property type="protein sequence ID" value="KYR01037.1"/>
    <property type="molecule type" value="Genomic_DNA"/>
</dbReference>
<keyword evidence="2" id="KW-1185">Reference proteome</keyword>
<sequence>MKNNNIYKQRLYREFYIRIYQLPPPTRNKVCVYCGMSFNLKCKCNKEKRVLMQLVKYYNPQELQTTFEIFKEWSGASDKERQSLIEEYSIPIDGLGYNYVNLPPDNEIFQSTVKDPEPETNKLIPTQLIAFIKDVVIDNVFIRSQCSNWINSNSLIQRLIYYQIIIFVNDSPSRYEHVLLKIIDDTQTFVEMFKYFESLPKQKDIKYSKDLFVNIINRICENENNILQNINESIIGLVFLESPILSIDPLLFGKLISSLSGYQSFLDNVDPLLDKNCTIDQFKLHNIQDYYDIIPFCYYKYVYYYFKSENLALKILNDFHNHFKEQFIEFSINYLKSNIKDTNRIDNCIGIINYLTLNCNIDVNSQCDYQEFISQVIINIGQKDNFYRYYILIKHFNNIEPYYNDLIKSSYIFHREKFYSIYKLFHQMLKNNITLSKDQIKYYEDILIREPNIYLYSISIERLKKQDPNANLLDYFDEISKKIENRHILKEVMVSFFRRDEFSGLDHLKLIIEFEKTHLMDSTKPIYQLFFQIIFDFYSDALLTYLVFCQNDQDQTECIEILKGHSEQIFSYFYKWSNKIRVSKIDFEKFQILNNIFRIQKVGEAILEGLSEKSREILIEMMSQYEPAYQNLSSHAWVEVLTVYGKYRNLEPITILYYLSKHPYNTPISENLVELFNKVGRLLEYGEVGFKAFIEYYEDFHFVSMLYKSYLKNPSKHPWTLKFIEMAVRQRIHYEYQPLQTFIESLKLTYESPLSNLDLMTSSHIINLEDLFQQFNPEFYYHSEEFKKFYFNIPKEIRIRLIQNQVTFQLEMIEYQQKKQQQKSSDSNNNCQIVLPNILFKKILVYIYQDNFINSQFKLSLSTISKVFFELCSSIVPMMWSYGVSVDLPKLCIPIYGFEYVRPHNEFCLIKSWPKLMNFDDFQYVPIDDFDKAFYENLECLITSSDCYPILKNTNIQSISMDDSKFGNYLDLFLHSPLLERISFVASSNWEDITFDILNLQLPNLQYLTINALEIDFIQMYIDKIKLRVIDRHQSQNGSELKFPWITLLVKQFNAFSGVDQCMVKLHQSHPTHVELYEFFKLQFSRPETVKDLKSLEIKIMDVTYLIPILLLTETLTLSHLGFKITKIDYQDTVDINENQLKLIFQKISSMPYLKSFSLSYSPFKDSLDDPVLPIWFNAMDKWNMVDLGNFQSISDNRFINFIRKDE</sequence>
<gene>
    <name evidence="1" type="ORF">DLAC_02124</name>
</gene>
<name>A0A152A4M1_TIELA</name>
<accession>A0A152A4M1</accession>
<proteinExistence type="predicted"/>
<evidence type="ECO:0000313" key="1">
    <source>
        <dbReference type="EMBL" id="KYR01037.1"/>
    </source>
</evidence>
<dbReference type="InParanoid" id="A0A152A4M1"/>
<dbReference type="AlphaFoldDB" id="A0A152A4M1"/>
<comment type="caution">
    <text evidence="1">The sequence shown here is derived from an EMBL/GenBank/DDBJ whole genome shotgun (WGS) entry which is preliminary data.</text>
</comment>